<dbReference type="Proteomes" id="UP000579281">
    <property type="component" value="Unassembled WGS sequence"/>
</dbReference>
<protein>
    <submittedName>
        <fullName evidence="1">Uncharacterized protein</fullName>
    </submittedName>
</protein>
<reference evidence="1 2" key="1">
    <citation type="submission" date="2020-08" db="EMBL/GenBank/DDBJ databases">
        <title>Genomic Encyclopedia of Type Strains, Phase IV (KMG-IV): sequencing the most valuable type-strain genomes for metagenomic binning, comparative biology and taxonomic classification.</title>
        <authorList>
            <person name="Goeker M."/>
        </authorList>
    </citation>
    <scope>NUCLEOTIDE SEQUENCE [LARGE SCALE GENOMIC DNA]</scope>
    <source>
        <strain evidence="1 2">DSM 103526</strain>
    </source>
</reference>
<organism evidence="1 2">
    <name type="scientific">Anaerosolibacter carboniphilus</name>
    <dbReference type="NCBI Taxonomy" id="1417629"/>
    <lineage>
        <taxon>Bacteria</taxon>
        <taxon>Bacillati</taxon>
        <taxon>Bacillota</taxon>
        <taxon>Clostridia</taxon>
        <taxon>Peptostreptococcales</taxon>
        <taxon>Thermotaleaceae</taxon>
        <taxon>Anaerosolibacter</taxon>
    </lineage>
</organism>
<dbReference type="RefSeq" id="WP_184307232.1">
    <property type="nucleotide sequence ID" value="NZ_JACHEN010000001.1"/>
</dbReference>
<keyword evidence="2" id="KW-1185">Reference proteome</keyword>
<accession>A0A841KKZ6</accession>
<gene>
    <name evidence="1" type="ORF">HNQ80_000186</name>
</gene>
<dbReference type="EMBL" id="JACHEN010000001">
    <property type="protein sequence ID" value="MBB6214117.1"/>
    <property type="molecule type" value="Genomic_DNA"/>
</dbReference>
<comment type="caution">
    <text evidence="1">The sequence shown here is derived from an EMBL/GenBank/DDBJ whole genome shotgun (WGS) entry which is preliminary data.</text>
</comment>
<evidence type="ECO:0000313" key="1">
    <source>
        <dbReference type="EMBL" id="MBB6214117.1"/>
    </source>
</evidence>
<proteinExistence type="predicted"/>
<evidence type="ECO:0000313" key="2">
    <source>
        <dbReference type="Proteomes" id="UP000579281"/>
    </source>
</evidence>
<name>A0A841KKZ6_9FIRM</name>
<dbReference type="AlphaFoldDB" id="A0A841KKZ6"/>
<sequence>MDEIENEYSSKATIRGNTYLFVAEDAIDVIKRCHELDRRILGIDSFIITEHATKSILEHCLDCSLQKNKDGCWTIAENFIRERMDLGMVFEIVYD</sequence>